<comment type="caution">
    <text evidence="1">The sequence shown here is derived from an EMBL/GenBank/DDBJ whole genome shotgun (WGS) entry which is preliminary data.</text>
</comment>
<organism evidence="1 2">
    <name type="scientific">Dallia pectoralis</name>
    <name type="common">Alaska blackfish</name>
    <dbReference type="NCBI Taxonomy" id="75939"/>
    <lineage>
        <taxon>Eukaryota</taxon>
        <taxon>Metazoa</taxon>
        <taxon>Chordata</taxon>
        <taxon>Craniata</taxon>
        <taxon>Vertebrata</taxon>
        <taxon>Euteleostomi</taxon>
        <taxon>Actinopterygii</taxon>
        <taxon>Neopterygii</taxon>
        <taxon>Teleostei</taxon>
        <taxon>Protacanthopterygii</taxon>
        <taxon>Esociformes</taxon>
        <taxon>Umbridae</taxon>
        <taxon>Dallia</taxon>
    </lineage>
</organism>
<dbReference type="Proteomes" id="UP001157502">
    <property type="component" value="Chromosome 25"/>
</dbReference>
<accession>A0ACC2FL29</accession>
<reference evidence="1" key="1">
    <citation type="submission" date="2021-05" db="EMBL/GenBank/DDBJ databases">
        <authorList>
            <person name="Pan Q."/>
            <person name="Jouanno E."/>
            <person name="Zahm M."/>
            <person name="Klopp C."/>
            <person name="Cabau C."/>
            <person name="Louis A."/>
            <person name="Berthelot C."/>
            <person name="Parey E."/>
            <person name="Roest Crollius H."/>
            <person name="Montfort J."/>
            <person name="Robinson-Rechavi M."/>
            <person name="Bouchez O."/>
            <person name="Lampietro C."/>
            <person name="Lopez Roques C."/>
            <person name="Donnadieu C."/>
            <person name="Postlethwait J."/>
            <person name="Bobe J."/>
            <person name="Dillon D."/>
            <person name="Chandos A."/>
            <person name="von Hippel F."/>
            <person name="Guiguen Y."/>
        </authorList>
    </citation>
    <scope>NUCLEOTIDE SEQUENCE</scope>
    <source>
        <strain evidence="1">YG-Jan2019</strain>
    </source>
</reference>
<keyword evidence="2" id="KW-1185">Reference proteome</keyword>
<dbReference type="EMBL" id="CM055752">
    <property type="protein sequence ID" value="KAJ7992037.1"/>
    <property type="molecule type" value="Genomic_DNA"/>
</dbReference>
<sequence length="66" mass="7484">MSRPKLTSSKHTFDRVTLPPGLLFCDWSGRLSIRISGRGETGCKIRAFESTRRINNGDTTNTNWKD</sequence>
<evidence type="ECO:0000313" key="2">
    <source>
        <dbReference type="Proteomes" id="UP001157502"/>
    </source>
</evidence>
<gene>
    <name evidence="1" type="ORF">DPEC_G00274420</name>
</gene>
<proteinExistence type="predicted"/>
<name>A0ACC2FL29_DALPE</name>
<protein>
    <submittedName>
        <fullName evidence="1">Uncharacterized protein</fullName>
    </submittedName>
</protein>
<evidence type="ECO:0000313" key="1">
    <source>
        <dbReference type="EMBL" id="KAJ7992037.1"/>
    </source>
</evidence>